<dbReference type="CDD" id="cd05242">
    <property type="entry name" value="SDR_a8"/>
    <property type="match status" value="1"/>
</dbReference>
<dbReference type="Proteomes" id="UP001209878">
    <property type="component" value="Unassembled WGS sequence"/>
</dbReference>
<dbReference type="InterPro" id="IPR036291">
    <property type="entry name" value="NAD(P)-bd_dom_sf"/>
</dbReference>
<dbReference type="AlphaFoldDB" id="A0AAD9PAR5"/>
<dbReference type="PANTHER" id="PTHR11092:SF0">
    <property type="entry name" value="EPIMERASE FAMILY PROTEIN SDR39U1"/>
    <property type="match status" value="1"/>
</dbReference>
<evidence type="ECO:0008006" key="5">
    <source>
        <dbReference type="Google" id="ProtNLM"/>
    </source>
</evidence>
<accession>A0AAD9PAR5</accession>
<dbReference type="SUPFAM" id="SSF51735">
    <property type="entry name" value="NAD(P)-binding Rossmann-fold domains"/>
    <property type="match status" value="1"/>
</dbReference>
<comment type="caution">
    <text evidence="3">The sequence shown here is derived from an EMBL/GenBank/DDBJ whole genome shotgun (WGS) entry which is preliminary data.</text>
</comment>
<dbReference type="InterPro" id="IPR001509">
    <property type="entry name" value="Epimerase_deHydtase"/>
</dbReference>
<evidence type="ECO:0000259" key="1">
    <source>
        <dbReference type="Pfam" id="PF01370"/>
    </source>
</evidence>
<dbReference type="Pfam" id="PF08338">
    <property type="entry name" value="DUF1731"/>
    <property type="match status" value="1"/>
</dbReference>
<dbReference type="InterPro" id="IPR013549">
    <property type="entry name" value="DUF1731"/>
</dbReference>
<name>A0AAD9PAR5_RIDPI</name>
<dbReference type="EMBL" id="JAODUO010000056">
    <property type="protein sequence ID" value="KAK2191248.1"/>
    <property type="molecule type" value="Genomic_DNA"/>
</dbReference>
<dbReference type="Pfam" id="PF01370">
    <property type="entry name" value="Epimerase"/>
    <property type="match status" value="1"/>
</dbReference>
<dbReference type="Gene3D" id="3.40.50.720">
    <property type="entry name" value="NAD(P)-binding Rossmann-like Domain"/>
    <property type="match status" value="1"/>
</dbReference>
<dbReference type="InterPro" id="IPR010099">
    <property type="entry name" value="SDR39U1"/>
</dbReference>
<gene>
    <name evidence="3" type="ORF">NP493_55g08095</name>
</gene>
<evidence type="ECO:0000259" key="2">
    <source>
        <dbReference type="Pfam" id="PF08338"/>
    </source>
</evidence>
<protein>
    <recommendedName>
        <fullName evidence="5">Epimerase family protein SDR39U1</fullName>
    </recommendedName>
</protein>
<proteinExistence type="predicted"/>
<sequence>MFVGGGTGFIGSHLYRILAQKGYEITIISRHPGDGFITWQDLKRHGLPSDLTAVVNLAGHNLMASTKKFEDMKAVVSSSRIDTTRQLAEAIQMCDKPPKVWISTSAIGYYPPSETARYTEDSVCRPVDYLSQLCVDWEKAATLPATVPVRHVTVRIGIVLGRDGGAIKQMFMPFLFGVGGKLGSGEQWFPWIHVDDVAGIITHAIETDSVSGVLNAVAPLPATNSEFTEAFAKAMWRPAVFPVPAFALKWLYGPERAKALLEGQHVSPKRTLESNYQYLYPDLASACKEVARLMALM</sequence>
<keyword evidence="4" id="KW-1185">Reference proteome</keyword>
<evidence type="ECO:0000313" key="3">
    <source>
        <dbReference type="EMBL" id="KAK2191248.1"/>
    </source>
</evidence>
<feature type="domain" description="DUF1731" evidence="2">
    <location>
        <begin position="243"/>
        <end position="289"/>
    </location>
</feature>
<dbReference type="PANTHER" id="PTHR11092">
    <property type="entry name" value="SUGAR NUCLEOTIDE EPIMERASE RELATED"/>
    <property type="match status" value="1"/>
</dbReference>
<reference evidence="3" key="1">
    <citation type="journal article" date="2023" name="Mol. Biol. Evol.">
        <title>Third-Generation Sequencing Reveals the Adaptive Role of the Epigenome in Three Deep-Sea Polychaetes.</title>
        <authorList>
            <person name="Perez M."/>
            <person name="Aroh O."/>
            <person name="Sun Y."/>
            <person name="Lan Y."/>
            <person name="Juniper S.K."/>
            <person name="Young C.R."/>
            <person name="Angers B."/>
            <person name="Qian P.Y."/>
        </authorList>
    </citation>
    <scope>NUCLEOTIDE SEQUENCE</scope>
    <source>
        <strain evidence="3">R07B-5</strain>
    </source>
</reference>
<dbReference type="NCBIfam" id="TIGR01777">
    <property type="entry name" value="yfcH"/>
    <property type="match status" value="1"/>
</dbReference>
<organism evidence="3 4">
    <name type="scientific">Ridgeia piscesae</name>
    <name type="common">Tubeworm</name>
    <dbReference type="NCBI Taxonomy" id="27915"/>
    <lineage>
        <taxon>Eukaryota</taxon>
        <taxon>Metazoa</taxon>
        <taxon>Spiralia</taxon>
        <taxon>Lophotrochozoa</taxon>
        <taxon>Annelida</taxon>
        <taxon>Polychaeta</taxon>
        <taxon>Sedentaria</taxon>
        <taxon>Canalipalpata</taxon>
        <taxon>Sabellida</taxon>
        <taxon>Siboglinidae</taxon>
        <taxon>Ridgeia</taxon>
    </lineage>
</organism>
<feature type="domain" description="NAD-dependent epimerase/dehydratase" evidence="1">
    <location>
        <begin position="2"/>
        <end position="207"/>
    </location>
</feature>
<evidence type="ECO:0000313" key="4">
    <source>
        <dbReference type="Proteomes" id="UP001209878"/>
    </source>
</evidence>